<evidence type="ECO:0000313" key="13">
    <source>
        <dbReference type="EnsemblMetazoa" id="PHUM000430-PA"/>
    </source>
</evidence>
<dbReference type="InterPro" id="IPR043504">
    <property type="entry name" value="Peptidase_S1_PA_chymotrypsin"/>
</dbReference>
<keyword evidence="5" id="KW-0472">Membrane</keyword>
<dbReference type="Pfam" id="PF01390">
    <property type="entry name" value="SEA"/>
    <property type="match status" value="1"/>
</dbReference>
<dbReference type="GO" id="GO:0004252">
    <property type="term" value="F:serine-type endopeptidase activity"/>
    <property type="evidence" value="ECO:0007669"/>
    <property type="project" value="UniProtKB-EC"/>
</dbReference>
<feature type="domain" description="Peptidase S1" evidence="11">
    <location>
        <begin position="475"/>
        <end position="698"/>
    </location>
</feature>
<keyword evidence="12" id="KW-0645">Protease</keyword>
<evidence type="ECO:0000259" key="10">
    <source>
        <dbReference type="PROSITE" id="PS50038"/>
    </source>
</evidence>
<organism>
    <name type="scientific">Pediculus humanus subsp. corporis</name>
    <name type="common">Body louse</name>
    <dbReference type="NCBI Taxonomy" id="121224"/>
    <lineage>
        <taxon>Eukaryota</taxon>
        <taxon>Metazoa</taxon>
        <taxon>Ecdysozoa</taxon>
        <taxon>Arthropoda</taxon>
        <taxon>Hexapoda</taxon>
        <taxon>Insecta</taxon>
        <taxon>Pterygota</taxon>
        <taxon>Neoptera</taxon>
        <taxon>Paraneoptera</taxon>
        <taxon>Psocodea</taxon>
        <taxon>Troctomorpha</taxon>
        <taxon>Phthiraptera</taxon>
        <taxon>Anoplura</taxon>
        <taxon>Pediculidae</taxon>
        <taxon>Pediculus</taxon>
    </lineage>
</organism>
<dbReference type="Gene3D" id="3.30.70.960">
    <property type="entry name" value="SEA domain"/>
    <property type="match status" value="1"/>
</dbReference>
<dbReference type="OMA" id="MAPCENI"/>
<evidence type="ECO:0000256" key="8">
    <source>
        <dbReference type="PROSITE-ProRule" id="PRU00124"/>
    </source>
</evidence>
<reference evidence="12" key="2">
    <citation type="submission" date="2007-04" db="EMBL/GenBank/DDBJ databases">
        <title>The genome of the human body louse.</title>
        <authorList>
            <consortium name="The Human Body Louse Genome Consortium"/>
            <person name="Kirkness E."/>
            <person name="Walenz B."/>
            <person name="Hass B."/>
            <person name="Bruggner R."/>
            <person name="Strausberg R."/>
        </authorList>
    </citation>
    <scope>NUCLEOTIDE SEQUENCE</scope>
    <source>
        <strain evidence="12">USDA</strain>
    </source>
</reference>
<dbReference type="EMBL" id="AAZO01000008">
    <property type="status" value="NOT_ANNOTATED_CDS"/>
    <property type="molecule type" value="Genomic_DNA"/>
</dbReference>
<feature type="domain" description="SEA" evidence="9">
    <location>
        <begin position="11"/>
        <end position="132"/>
    </location>
</feature>
<dbReference type="Pfam" id="PF00057">
    <property type="entry name" value="Ldl_recept_a"/>
    <property type="match status" value="1"/>
</dbReference>
<evidence type="ECO:0000259" key="9">
    <source>
        <dbReference type="PROSITE" id="PS50024"/>
    </source>
</evidence>
<evidence type="ECO:0000256" key="3">
    <source>
        <dbReference type="ARBA" id="ARBA00022968"/>
    </source>
</evidence>
<dbReference type="SUPFAM" id="SSF63501">
    <property type="entry name" value="Frizzled cysteine-rich domain"/>
    <property type="match status" value="1"/>
</dbReference>
<keyword evidence="4" id="KW-1133">Transmembrane helix</keyword>
<dbReference type="CDD" id="cd00112">
    <property type="entry name" value="LDLa"/>
    <property type="match status" value="2"/>
</dbReference>
<dbReference type="PROSITE" id="PS50240">
    <property type="entry name" value="TRYPSIN_DOM"/>
    <property type="match status" value="1"/>
</dbReference>
<sequence length="700" mass="79608">MNPHIENFTAEERIFRVNFKVTDGDSYETKLADPSTEDFRIRARNYRERLNLIFRRSSLRPAFLKTDILALDGNEGEDLVVHFNVHFDARKMAITTTDVEEILSKEITLEQSLYLTNLTIPLDSLVIRENMDDLTTNLPATTTIPSSTTKRPPRQCSPLSLEYCSKMSYNTTSYPNIVGHSNYFQVLDDVISFREIVDAECYRLAYEFVCLILQPPCEKRGGAKEEEEEDFLVMPCRSYCNEFIKNCGSRISSRFMNFLDCTKFSEFSDTGICVPKPNCVEELQSQGLESRLCDGVIDCVDMSDELSCSYCQEGFMHCGVGRTCIPLEKKCDGVDDCPNGSDEKNCLSVLPSMSASKNFINSPHTHRYFDSGLVTYNRNGQVGKLCVDNFNVTNEDEEESRELQDLADSLCQLTPYKKAVSYKVKKDKETDYLLYVQMVDENKFVPSECPDKNILQVKCKDLRCGVQVLHSKPGVEGLNKMASHGDWPWHVILMKDNVHLCDGTLISQDWVLTSASCFQGQQKAVWVARLGSVRLSSSSPWDQERQIIGMLKSPVEGSTLVLLKLNEPAIYSDFVRPACLPDTSVPMENYTYCTTLGWNTNREQLQRIDVKMTQMAPCENISITTVNSLCAESFYSERDCNEEEFAGSPMLCLSLEQQQWHLIGVSNWRIACQKLGTERPRLYDKTLSNLEWINETIFNG</sequence>
<dbReference type="Gene3D" id="1.10.2000.10">
    <property type="entry name" value="Frizzled cysteine-rich domain"/>
    <property type="match status" value="1"/>
</dbReference>
<dbReference type="RefSeq" id="XP_002422559.1">
    <property type="nucleotide sequence ID" value="XM_002422514.1"/>
</dbReference>
<dbReference type="CDD" id="cd07066">
    <property type="entry name" value="CRD_FZ"/>
    <property type="match status" value="1"/>
</dbReference>
<dbReference type="InterPro" id="IPR001254">
    <property type="entry name" value="Trypsin_dom"/>
</dbReference>
<keyword evidence="6 8" id="KW-1015">Disulfide bond</keyword>
<dbReference type="GeneID" id="8233297"/>
<dbReference type="SUPFAM" id="SSF57424">
    <property type="entry name" value="LDL receptor-like module"/>
    <property type="match status" value="1"/>
</dbReference>
<dbReference type="GO" id="GO:0005886">
    <property type="term" value="C:plasma membrane"/>
    <property type="evidence" value="ECO:0007669"/>
    <property type="project" value="UniProtKB-SubCell"/>
</dbReference>
<dbReference type="InterPro" id="IPR036790">
    <property type="entry name" value="Frizzled_dom_sf"/>
</dbReference>
<gene>
    <name evidence="13" type="primary">8233297</name>
    <name evidence="12" type="ORF">Phum_PHUM000430</name>
</gene>
<dbReference type="PANTHER" id="PTHR24258">
    <property type="entry name" value="SERINE PROTEASE-RELATED"/>
    <property type="match status" value="1"/>
</dbReference>
<feature type="disulfide bond" evidence="7">
    <location>
        <begin position="164"/>
        <end position="210"/>
    </location>
</feature>
<dbReference type="PROSITE" id="PS50024">
    <property type="entry name" value="SEA"/>
    <property type="match status" value="1"/>
</dbReference>
<dbReference type="STRING" id="121224.E0V8W5"/>
<evidence type="ECO:0000256" key="7">
    <source>
        <dbReference type="PROSITE-ProRule" id="PRU00090"/>
    </source>
</evidence>
<dbReference type="PROSITE" id="PS50068">
    <property type="entry name" value="LDLRA_2"/>
    <property type="match status" value="2"/>
</dbReference>
<comment type="caution">
    <text evidence="8">Lacks conserved residue(s) required for the propagation of feature annotation.</text>
</comment>
<dbReference type="SMART" id="SM00063">
    <property type="entry name" value="FRI"/>
    <property type="match status" value="1"/>
</dbReference>
<dbReference type="Gene3D" id="2.40.10.10">
    <property type="entry name" value="Trypsin-like serine proteases"/>
    <property type="match status" value="1"/>
</dbReference>
<dbReference type="VEuPathDB" id="VectorBase:PHUM000430"/>
<accession>E0V8W5</accession>
<dbReference type="FunFam" id="2.40.10.10:FF:000235">
    <property type="entry name" value="Atrial natriuretic peptide-converting enzyme"/>
    <property type="match status" value="1"/>
</dbReference>
<evidence type="ECO:0000256" key="6">
    <source>
        <dbReference type="ARBA" id="ARBA00023157"/>
    </source>
</evidence>
<dbReference type="InterPro" id="IPR000082">
    <property type="entry name" value="SEA_dom"/>
</dbReference>
<dbReference type="AlphaFoldDB" id="E0V8W5"/>
<dbReference type="Proteomes" id="UP000009046">
    <property type="component" value="Unassembled WGS sequence"/>
</dbReference>
<dbReference type="eggNOG" id="KOG3577">
    <property type="taxonomic scope" value="Eukaryota"/>
</dbReference>
<feature type="disulfide bond" evidence="8">
    <location>
        <begin position="293"/>
        <end position="308"/>
    </location>
</feature>
<dbReference type="GO" id="GO:0006508">
    <property type="term" value="P:proteolysis"/>
    <property type="evidence" value="ECO:0007669"/>
    <property type="project" value="UniProtKB-KW"/>
</dbReference>
<evidence type="ECO:0000256" key="1">
    <source>
        <dbReference type="ARBA" id="ARBA00004401"/>
    </source>
</evidence>
<proteinExistence type="predicted"/>
<evidence type="ECO:0000313" key="12">
    <source>
        <dbReference type="EMBL" id="EEB09821.1"/>
    </source>
</evidence>
<evidence type="ECO:0000313" key="14">
    <source>
        <dbReference type="Proteomes" id="UP000009046"/>
    </source>
</evidence>
<dbReference type="PRINTS" id="PR00261">
    <property type="entry name" value="LDLRECEPTOR"/>
</dbReference>
<dbReference type="EC" id="3.4.21.9" evidence="12"/>
<keyword evidence="12" id="KW-0378">Hydrolase</keyword>
<dbReference type="FunCoup" id="E0V8W5">
    <property type="interactions" value="5"/>
</dbReference>
<protein>
    <submittedName>
        <fullName evidence="12 13">Serine protease, putative</fullName>
        <ecNumber evidence="12">3.4.21.9</ecNumber>
    </submittedName>
</protein>
<dbReference type="CDD" id="cd00190">
    <property type="entry name" value="Tryp_SPc"/>
    <property type="match status" value="1"/>
</dbReference>
<dbReference type="HOGENOM" id="CLU_006842_19_1_1"/>
<reference evidence="13" key="3">
    <citation type="submission" date="2021-02" db="UniProtKB">
        <authorList>
            <consortium name="EnsemblMetazoa"/>
        </authorList>
    </citation>
    <scope>IDENTIFICATION</scope>
    <source>
        <strain evidence="13">USDA</strain>
    </source>
</reference>
<dbReference type="InterPro" id="IPR002172">
    <property type="entry name" value="LDrepeatLR_classA_rpt"/>
</dbReference>
<dbReference type="eggNOG" id="KOG3627">
    <property type="taxonomic scope" value="Eukaryota"/>
</dbReference>
<dbReference type="SUPFAM" id="SSF82671">
    <property type="entry name" value="SEA domain"/>
    <property type="match status" value="1"/>
</dbReference>
<name>E0V8W5_PEDHC</name>
<evidence type="ECO:0000256" key="4">
    <source>
        <dbReference type="ARBA" id="ARBA00022989"/>
    </source>
</evidence>
<dbReference type="KEGG" id="phu:Phum_PHUM000430"/>
<keyword evidence="14" id="KW-1185">Reference proteome</keyword>
<evidence type="ECO:0000256" key="2">
    <source>
        <dbReference type="ARBA" id="ARBA00022692"/>
    </source>
</evidence>
<dbReference type="InterPro" id="IPR009003">
    <property type="entry name" value="Peptidase_S1_PA"/>
</dbReference>
<dbReference type="InterPro" id="IPR023415">
    <property type="entry name" value="LDLR_class-A_CS"/>
</dbReference>
<dbReference type="CTD" id="8233297"/>
<reference evidence="12" key="1">
    <citation type="submission" date="2007-04" db="EMBL/GenBank/DDBJ databases">
        <title>Annotation of Pediculus humanus corporis strain USDA.</title>
        <authorList>
            <person name="Kirkness E."/>
            <person name="Hannick L."/>
            <person name="Hass B."/>
            <person name="Bruggner R."/>
            <person name="Lawson D."/>
            <person name="Bidwell S."/>
            <person name="Joardar V."/>
            <person name="Caler E."/>
            <person name="Walenz B."/>
            <person name="Inman J."/>
            <person name="Schobel S."/>
            <person name="Galinsky K."/>
            <person name="Amedeo P."/>
            <person name="Strausberg R."/>
        </authorList>
    </citation>
    <scope>NUCLEOTIDE SEQUENCE</scope>
    <source>
        <strain evidence="12">USDA</strain>
    </source>
</reference>
<dbReference type="Pfam" id="PF01392">
    <property type="entry name" value="Fz"/>
    <property type="match status" value="1"/>
</dbReference>
<feature type="disulfide bond" evidence="8">
    <location>
        <begin position="331"/>
        <end position="346"/>
    </location>
</feature>
<evidence type="ECO:0000256" key="5">
    <source>
        <dbReference type="ARBA" id="ARBA00023136"/>
    </source>
</evidence>
<dbReference type="PROSITE" id="PS01209">
    <property type="entry name" value="LDLRA_1"/>
    <property type="match status" value="1"/>
</dbReference>
<evidence type="ECO:0000259" key="11">
    <source>
        <dbReference type="PROSITE" id="PS50240"/>
    </source>
</evidence>
<dbReference type="SMART" id="SM00020">
    <property type="entry name" value="Tryp_SPc"/>
    <property type="match status" value="1"/>
</dbReference>
<dbReference type="EnsemblMetazoa" id="PHUM000430-RA">
    <property type="protein sequence ID" value="PHUM000430-PA"/>
    <property type="gene ID" value="PHUM000430"/>
</dbReference>
<dbReference type="PROSITE" id="PS50038">
    <property type="entry name" value="FZ"/>
    <property type="match status" value="1"/>
</dbReference>
<keyword evidence="3" id="KW-0735">Signal-anchor</keyword>
<dbReference type="OrthoDB" id="5985572at2759"/>
<comment type="subcellular location">
    <subcellularLocation>
        <location evidence="1">Cell membrane</location>
        <topology evidence="1">Single-pass type II membrane protein</topology>
    </subcellularLocation>
</comment>
<dbReference type="InterPro" id="IPR036055">
    <property type="entry name" value="LDL_receptor-like_sf"/>
</dbReference>
<dbReference type="InterPro" id="IPR036364">
    <property type="entry name" value="SEA_dom_sf"/>
</dbReference>
<feature type="domain" description="FZ" evidence="10">
    <location>
        <begin position="156"/>
        <end position="282"/>
    </location>
</feature>
<dbReference type="Gene3D" id="4.10.400.10">
    <property type="entry name" value="Low-density Lipoprotein Receptor"/>
    <property type="match status" value="1"/>
</dbReference>
<dbReference type="SMART" id="SM00192">
    <property type="entry name" value="LDLa"/>
    <property type="match status" value="2"/>
</dbReference>
<dbReference type="PANTHER" id="PTHR24258:SF146">
    <property type="entry name" value="ATRIAL NATRIURETIC PEPTIDE-CONVERTING ENZYME"/>
    <property type="match status" value="1"/>
</dbReference>
<dbReference type="SUPFAM" id="SSF50494">
    <property type="entry name" value="Trypsin-like serine proteases"/>
    <property type="match status" value="1"/>
</dbReference>
<dbReference type="Pfam" id="PF00089">
    <property type="entry name" value="Trypsin"/>
    <property type="match status" value="1"/>
</dbReference>
<dbReference type="InParanoid" id="E0V8W5"/>
<dbReference type="InterPro" id="IPR020067">
    <property type="entry name" value="Frizzled_dom"/>
</dbReference>
<feature type="disulfide bond" evidence="7">
    <location>
        <begin position="156"/>
        <end position="217"/>
    </location>
</feature>
<dbReference type="EMBL" id="DS234986">
    <property type="protein sequence ID" value="EEB09821.1"/>
    <property type="molecule type" value="Genomic_DNA"/>
</dbReference>
<keyword evidence="2" id="KW-0812">Transmembrane</keyword>